<evidence type="ECO:0000256" key="1">
    <source>
        <dbReference type="SAM" id="SignalP"/>
    </source>
</evidence>
<dbReference type="EMBL" id="VAFL01000077">
    <property type="protein sequence ID" value="TKW62364.1"/>
    <property type="molecule type" value="Genomic_DNA"/>
</dbReference>
<organism evidence="2 3">
    <name type="scientific">Paracoccus denitrificans</name>
    <dbReference type="NCBI Taxonomy" id="266"/>
    <lineage>
        <taxon>Bacteria</taxon>
        <taxon>Pseudomonadati</taxon>
        <taxon>Pseudomonadota</taxon>
        <taxon>Alphaproteobacteria</taxon>
        <taxon>Rhodobacterales</taxon>
        <taxon>Paracoccaceae</taxon>
        <taxon>Paracoccus</taxon>
    </lineage>
</organism>
<dbReference type="Proteomes" id="UP000315344">
    <property type="component" value="Unassembled WGS sequence"/>
</dbReference>
<comment type="caution">
    <text evidence="2">The sequence shown here is derived from an EMBL/GenBank/DDBJ whole genome shotgun (WGS) entry which is preliminary data.</text>
</comment>
<accession>A0A533HWD5</accession>
<proteinExistence type="predicted"/>
<evidence type="ECO:0000313" key="2">
    <source>
        <dbReference type="EMBL" id="TKW62364.1"/>
    </source>
</evidence>
<name>A0A533HWD5_PARDE</name>
<keyword evidence="1" id="KW-0732">Signal</keyword>
<protein>
    <submittedName>
        <fullName evidence="2">Spore coat U domain-containing protein</fullName>
    </submittedName>
</protein>
<reference evidence="2 3" key="1">
    <citation type="journal article" date="2017" name="Nat. Commun.">
        <title>In situ click chemistry generation of cyclooxygenase-2 inhibitors.</title>
        <authorList>
            <person name="Bhardwaj A."/>
            <person name="Kaur J."/>
            <person name="Wuest M."/>
            <person name="Wuest F."/>
        </authorList>
    </citation>
    <scope>NUCLEOTIDE SEQUENCE [LARGE SCALE GENOMIC DNA]</scope>
    <source>
        <strain evidence="2">S2_012_000_R3_94</strain>
    </source>
</reference>
<evidence type="ECO:0000313" key="3">
    <source>
        <dbReference type="Proteomes" id="UP000315344"/>
    </source>
</evidence>
<sequence length="42" mass="4203">MVLRLVAISLVGLAATQAGTALAQTSTANLSVTLTIEGECTI</sequence>
<feature type="signal peptide" evidence="1">
    <location>
        <begin position="1"/>
        <end position="23"/>
    </location>
</feature>
<feature type="chain" id="PRO_5021731645" evidence="1">
    <location>
        <begin position="24"/>
        <end position="42"/>
    </location>
</feature>
<feature type="non-terminal residue" evidence="2">
    <location>
        <position position="42"/>
    </location>
</feature>
<dbReference type="AlphaFoldDB" id="A0A533HWD5"/>
<gene>
    <name evidence="2" type="ORF">DI616_20590</name>
</gene>